<name>A0A7S4CCU3_9EUGL</name>
<reference evidence="1" key="1">
    <citation type="submission" date="2021-01" db="EMBL/GenBank/DDBJ databases">
        <authorList>
            <person name="Corre E."/>
            <person name="Pelletier E."/>
            <person name="Niang G."/>
            <person name="Scheremetjew M."/>
            <person name="Finn R."/>
            <person name="Kale V."/>
            <person name="Holt S."/>
            <person name="Cochrane G."/>
            <person name="Meng A."/>
            <person name="Brown T."/>
            <person name="Cohen L."/>
        </authorList>
    </citation>
    <scope>NUCLEOTIDE SEQUENCE</scope>
    <source>
        <strain evidence="1">CCMP1594</strain>
    </source>
</reference>
<gene>
    <name evidence="1" type="ORF">EGYM00163_LOCUS4367</name>
</gene>
<sequence length="134" mass="15188">MLLSSQTGRKPAAAPMQLQINAIFKRCEINLSIRTEMPSLLPPNYDAYESKCHANCQNQTYVFHATISIRIGGCEICRERHFYLYFEISSFAVLHNSHSYRAYTLLTYTKLFGPEANTPTSLALVVGGHELQAW</sequence>
<proteinExistence type="predicted"/>
<accession>A0A7S4CCU3</accession>
<protein>
    <submittedName>
        <fullName evidence="1">Uncharacterized protein</fullName>
    </submittedName>
</protein>
<dbReference type="AlphaFoldDB" id="A0A7S4CCU3"/>
<dbReference type="EMBL" id="HBJA01013812">
    <property type="protein sequence ID" value="CAE0793250.1"/>
    <property type="molecule type" value="Transcribed_RNA"/>
</dbReference>
<organism evidence="1">
    <name type="scientific">Eutreptiella gymnastica</name>
    <dbReference type="NCBI Taxonomy" id="73025"/>
    <lineage>
        <taxon>Eukaryota</taxon>
        <taxon>Discoba</taxon>
        <taxon>Euglenozoa</taxon>
        <taxon>Euglenida</taxon>
        <taxon>Spirocuta</taxon>
        <taxon>Euglenophyceae</taxon>
        <taxon>Eutreptiales</taxon>
        <taxon>Eutreptiaceae</taxon>
        <taxon>Eutreptiella</taxon>
    </lineage>
</organism>
<evidence type="ECO:0000313" key="1">
    <source>
        <dbReference type="EMBL" id="CAE0793250.1"/>
    </source>
</evidence>